<dbReference type="PANTHER" id="PTHR33203:SF31">
    <property type="entry name" value="OLEOSIN"/>
    <property type="match status" value="1"/>
</dbReference>
<dbReference type="GO" id="GO:0012511">
    <property type="term" value="C:monolayer-surrounded lipid storage body"/>
    <property type="evidence" value="ECO:0007669"/>
    <property type="project" value="InterPro"/>
</dbReference>
<sequence>MAHNQQYQHQPPSHQIVKTATAVTLGGTLMLLSGLLLATTVIGLVVATPVLVIFSPVLVPALVTLSIIFSGFLTSGGLGATASFVLYWMYRYVTGKHPVGSYQLDMARDKIAGAATEARHKAEQLGHDQTGKGKGKYTGRAGHGGHQVTVEA</sequence>
<evidence type="ECO:0000256" key="3">
    <source>
        <dbReference type="ARBA" id="ARBA00010858"/>
    </source>
</evidence>
<protein>
    <recommendedName>
        <fullName evidence="12">Oleosin</fullName>
    </recommendedName>
</protein>
<dbReference type="GO" id="GO:0009791">
    <property type="term" value="P:post-embryonic development"/>
    <property type="evidence" value="ECO:0007669"/>
    <property type="project" value="UniProtKB-ARBA"/>
</dbReference>
<dbReference type="Pfam" id="PF01277">
    <property type="entry name" value="Oleosin"/>
    <property type="match status" value="1"/>
</dbReference>
<evidence type="ECO:0008006" key="12">
    <source>
        <dbReference type="Google" id="ProtNLM"/>
    </source>
</evidence>
<keyword evidence="5 9" id="KW-0812">Transmembrane</keyword>
<dbReference type="EMBL" id="SZYD01000015">
    <property type="protein sequence ID" value="KAD3641165.1"/>
    <property type="molecule type" value="Genomic_DNA"/>
</dbReference>
<keyword evidence="7 9" id="KW-0472">Membrane</keyword>
<dbReference type="InterPro" id="IPR000136">
    <property type="entry name" value="Oleosin"/>
</dbReference>
<gene>
    <name evidence="10" type="ORF">E3N88_30389</name>
</gene>
<dbReference type="GO" id="GO:0005576">
    <property type="term" value="C:extracellular region"/>
    <property type="evidence" value="ECO:0007669"/>
    <property type="project" value="TreeGrafter"/>
</dbReference>
<evidence type="ECO:0000256" key="6">
    <source>
        <dbReference type="ARBA" id="ARBA00022989"/>
    </source>
</evidence>
<accession>A0A5N6MLH1</accession>
<feature type="transmembrane region" description="Helical" evidence="9">
    <location>
        <begin position="65"/>
        <end position="88"/>
    </location>
</feature>
<comment type="subcellular location">
    <subcellularLocation>
        <location evidence="2">Lipid droplet</location>
    </subcellularLocation>
    <subcellularLocation>
        <location evidence="1">Membrane</location>
        <topology evidence="1">Multi-pass membrane protein</topology>
    </subcellularLocation>
</comment>
<evidence type="ECO:0000256" key="7">
    <source>
        <dbReference type="ARBA" id="ARBA00023136"/>
    </source>
</evidence>
<proteinExistence type="inferred from homology"/>
<keyword evidence="4" id="KW-0551">Lipid droplet</keyword>
<evidence type="ECO:0000256" key="1">
    <source>
        <dbReference type="ARBA" id="ARBA00004141"/>
    </source>
</evidence>
<evidence type="ECO:0000256" key="8">
    <source>
        <dbReference type="SAM" id="MobiDB-lite"/>
    </source>
</evidence>
<dbReference type="GO" id="GO:0016020">
    <property type="term" value="C:membrane"/>
    <property type="evidence" value="ECO:0007669"/>
    <property type="project" value="UniProtKB-SubCell"/>
</dbReference>
<feature type="compositionally biased region" description="Basic and acidic residues" evidence="8">
    <location>
        <begin position="122"/>
        <end position="131"/>
    </location>
</feature>
<dbReference type="AlphaFoldDB" id="A0A5N6MLH1"/>
<keyword evidence="6 9" id="KW-1133">Transmembrane helix</keyword>
<evidence type="ECO:0000256" key="2">
    <source>
        <dbReference type="ARBA" id="ARBA00004502"/>
    </source>
</evidence>
<comment type="similarity">
    <text evidence="3">Belongs to the oleosin family.</text>
</comment>
<keyword evidence="11" id="KW-1185">Reference proteome</keyword>
<feature type="region of interest" description="Disordered" evidence="8">
    <location>
        <begin position="122"/>
        <end position="152"/>
    </location>
</feature>
<feature type="transmembrane region" description="Helical" evidence="9">
    <location>
        <begin position="35"/>
        <end position="59"/>
    </location>
</feature>
<evidence type="ECO:0000256" key="5">
    <source>
        <dbReference type="ARBA" id="ARBA00022692"/>
    </source>
</evidence>
<comment type="caution">
    <text evidence="10">The sequence shown here is derived from an EMBL/GenBank/DDBJ whole genome shotgun (WGS) entry which is preliminary data.</text>
</comment>
<evidence type="ECO:0000313" key="10">
    <source>
        <dbReference type="EMBL" id="KAD3641165.1"/>
    </source>
</evidence>
<evidence type="ECO:0000313" key="11">
    <source>
        <dbReference type="Proteomes" id="UP000326396"/>
    </source>
</evidence>
<organism evidence="10 11">
    <name type="scientific">Mikania micrantha</name>
    <name type="common">bitter vine</name>
    <dbReference type="NCBI Taxonomy" id="192012"/>
    <lineage>
        <taxon>Eukaryota</taxon>
        <taxon>Viridiplantae</taxon>
        <taxon>Streptophyta</taxon>
        <taxon>Embryophyta</taxon>
        <taxon>Tracheophyta</taxon>
        <taxon>Spermatophyta</taxon>
        <taxon>Magnoliopsida</taxon>
        <taxon>eudicotyledons</taxon>
        <taxon>Gunneridae</taxon>
        <taxon>Pentapetalae</taxon>
        <taxon>asterids</taxon>
        <taxon>campanulids</taxon>
        <taxon>Asterales</taxon>
        <taxon>Asteraceae</taxon>
        <taxon>Asteroideae</taxon>
        <taxon>Heliantheae alliance</taxon>
        <taxon>Eupatorieae</taxon>
        <taxon>Mikania</taxon>
    </lineage>
</organism>
<dbReference type="OrthoDB" id="690239at2759"/>
<name>A0A5N6MLH1_9ASTR</name>
<evidence type="ECO:0000256" key="4">
    <source>
        <dbReference type="ARBA" id="ARBA00022677"/>
    </source>
</evidence>
<dbReference type="GO" id="GO:0048608">
    <property type="term" value="P:reproductive structure development"/>
    <property type="evidence" value="ECO:0007669"/>
    <property type="project" value="UniProtKB-ARBA"/>
</dbReference>
<dbReference type="PANTHER" id="PTHR33203">
    <property type="entry name" value="OLEOSIN"/>
    <property type="match status" value="1"/>
</dbReference>
<reference evidence="10 11" key="1">
    <citation type="submission" date="2019-05" db="EMBL/GenBank/DDBJ databases">
        <title>Mikania micrantha, genome provides insights into the molecular mechanism of rapid growth.</title>
        <authorList>
            <person name="Liu B."/>
        </authorList>
    </citation>
    <scope>NUCLEOTIDE SEQUENCE [LARGE SCALE GENOMIC DNA]</scope>
    <source>
        <strain evidence="10">NLD-2019</strain>
        <tissue evidence="10">Leaf</tissue>
    </source>
</reference>
<dbReference type="GO" id="GO:0019915">
    <property type="term" value="P:lipid storage"/>
    <property type="evidence" value="ECO:0007669"/>
    <property type="project" value="TreeGrafter"/>
</dbReference>
<dbReference type="Proteomes" id="UP000326396">
    <property type="component" value="Linkage Group LG5"/>
</dbReference>
<evidence type="ECO:0000256" key="9">
    <source>
        <dbReference type="SAM" id="Phobius"/>
    </source>
</evidence>